<evidence type="ECO:0000313" key="1">
    <source>
        <dbReference type="EMBL" id="ADV84597.1"/>
    </source>
</evidence>
<dbReference type="Proteomes" id="UP000006844">
    <property type="component" value="Chromosome"/>
</dbReference>
<dbReference type="EMBL" id="CP002467">
    <property type="protein sequence ID" value="ADV84597.1"/>
    <property type="molecule type" value="Genomic_DNA"/>
</dbReference>
<gene>
    <name evidence="1" type="ordered locus">AciPR4_3848</name>
</gene>
<accession>E8V240</accession>
<evidence type="ECO:0000313" key="2">
    <source>
        <dbReference type="Proteomes" id="UP000006844"/>
    </source>
</evidence>
<dbReference type="STRING" id="401053.AciPR4_3848"/>
<dbReference type="OrthoDB" id="113512at2"/>
<reference evidence="1 2" key="1">
    <citation type="journal article" date="2012" name="Stand. Genomic Sci.">
        <title>Complete genome sequence of Terriglobus saanensis type strain SP1PR4(T), an Acidobacteria from tundra soil.</title>
        <authorList>
            <person name="Rawat S.R."/>
            <person name="Mannisto M.K."/>
            <person name="Starovoytov V."/>
            <person name="Goodwin L."/>
            <person name="Nolan M."/>
            <person name="Hauser L."/>
            <person name="Land M."/>
            <person name="Davenport K.W."/>
            <person name="Woyke T."/>
            <person name="Haggblom M.M."/>
        </authorList>
    </citation>
    <scope>NUCLEOTIDE SEQUENCE</scope>
    <source>
        <strain evidence="2">ATCC BAA-1853 / DSM 23119 / SP1PR4</strain>
    </source>
</reference>
<dbReference type="eggNOG" id="ENOG50305NS">
    <property type="taxonomic scope" value="Bacteria"/>
</dbReference>
<proteinExistence type="predicted"/>
<dbReference type="HOGENOM" id="CLU_860333_0_0_0"/>
<organism evidence="1 2">
    <name type="scientific">Terriglobus saanensis (strain ATCC BAA-1853 / DSM 23119 / SP1PR4)</name>
    <dbReference type="NCBI Taxonomy" id="401053"/>
    <lineage>
        <taxon>Bacteria</taxon>
        <taxon>Pseudomonadati</taxon>
        <taxon>Acidobacteriota</taxon>
        <taxon>Terriglobia</taxon>
        <taxon>Terriglobales</taxon>
        <taxon>Acidobacteriaceae</taxon>
        <taxon>Terriglobus</taxon>
    </lineage>
</organism>
<dbReference type="KEGG" id="tsa:AciPR4_3848"/>
<sequence>MVLDRTTTAAGRSRRYVYVAVLCLTPRWCCVVLAQDVKSPSPAVIPQPTAPAIERPTGGGQVMGVEPIPLIPIFPDAPSTVWQSVQVTATPMPPLIPVAMRLTPCPGGGIGCSPTSPRQLILNSRFPDPVLSPSQKLELAGRNFIDPFNLAVIGLSSGIAVAADSRSAYGPGMAGFGRNVGVALTGDLTGNFFGVFAIPALTHQDPRYHRMPEGTVTRRIVHALSRTIIAQGDHGETMPNYSTLLTYPIAIEIGNLYVPGVQSDAKSTGRRVMLSYATDPISNLISEFLPDVARRIHIRSVFFQQILTKIALQPTTSQEAATP</sequence>
<keyword evidence="2" id="KW-1185">Reference proteome</keyword>
<protein>
    <submittedName>
        <fullName evidence="1">Uncharacterized protein</fullName>
    </submittedName>
</protein>
<dbReference type="AlphaFoldDB" id="E8V240"/>
<name>E8V240_TERSS</name>